<evidence type="ECO:0000256" key="3">
    <source>
        <dbReference type="ARBA" id="ARBA00023186"/>
    </source>
</evidence>
<dbReference type="PANTHER" id="PTHR21162:SF0">
    <property type="entry name" value="P53 AND DNA DAMAGE-REGULATED PROTEIN 1"/>
    <property type="match status" value="1"/>
</dbReference>
<gene>
    <name evidence="4" type="ORF">LAZ67_22000043</name>
</gene>
<dbReference type="PANTHER" id="PTHR21162">
    <property type="entry name" value="P53 AND DNA DAMAGE-REGULATED PROTEIN"/>
    <property type="match status" value="1"/>
</dbReference>
<sequence length="312" mass="35723">MDYCCVKCLVCHQTCCVKTDIMSLDAKSRRILHELERVGEEILLDQAHIRELDLRRNKNREALRALTKHGEDKTWLCFGNVFLKHTTEKTKEILNNEQQELDTTINKLRDGVKAKVSRVQDLEGKVTRAGFDLVALSKNEVYAYQASALCAQDSHLEDETIAFMEKQNNSTDAPEVLASKTQVAGVLTGFKNSYQHINRLQLHGKVDDAFVQKQAMATRLFNDEALLKKYKTEDRLEDLEAMAAVIYIFRDWLQDSTAVSKSRISYKMTMSLLTIRRQSRSSRRKKKDAKLLGTDIQDSEGILDRNMSDPCQ</sequence>
<organism evidence="4 5">
    <name type="scientific">Cordylochernes scorpioides</name>
    <dbReference type="NCBI Taxonomy" id="51811"/>
    <lineage>
        <taxon>Eukaryota</taxon>
        <taxon>Metazoa</taxon>
        <taxon>Ecdysozoa</taxon>
        <taxon>Arthropoda</taxon>
        <taxon>Chelicerata</taxon>
        <taxon>Arachnida</taxon>
        <taxon>Pseudoscorpiones</taxon>
        <taxon>Cheliferoidea</taxon>
        <taxon>Chernetidae</taxon>
        <taxon>Cordylochernes</taxon>
    </lineage>
</organism>
<dbReference type="Proteomes" id="UP001235939">
    <property type="component" value="Chromosome 22"/>
</dbReference>
<dbReference type="EMBL" id="CP092884">
    <property type="protein sequence ID" value="UYV82582.1"/>
    <property type="molecule type" value="Genomic_DNA"/>
</dbReference>
<dbReference type="SUPFAM" id="SSF46579">
    <property type="entry name" value="Prefoldin"/>
    <property type="match status" value="1"/>
</dbReference>
<name>A0ABY6LQC5_9ARAC</name>
<keyword evidence="3" id="KW-0143">Chaperone</keyword>
<evidence type="ECO:0000313" key="5">
    <source>
        <dbReference type="Proteomes" id="UP001235939"/>
    </source>
</evidence>
<dbReference type="CDD" id="cd22860">
    <property type="entry name" value="PDRG1"/>
    <property type="match status" value="1"/>
</dbReference>
<comment type="subcellular location">
    <subcellularLocation>
        <location evidence="1">Cytoplasm</location>
    </subcellularLocation>
</comment>
<protein>
    <submittedName>
        <fullName evidence="4">PDRG1</fullName>
    </submittedName>
</protein>
<proteinExistence type="predicted"/>
<reference evidence="4 5" key="1">
    <citation type="submission" date="2022-03" db="EMBL/GenBank/DDBJ databases">
        <title>A chromosomal length assembly of Cordylochernes scorpioides.</title>
        <authorList>
            <person name="Zeh D."/>
            <person name="Zeh J."/>
        </authorList>
    </citation>
    <scope>NUCLEOTIDE SEQUENCE [LARGE SCALE GENOMIC DNA]</scope>
    <source>
        <strain evidence="4">IN4F17</strain>
        <tissue evidence="4">Whole Body</tissue>
    </source>
</reference>
<accession>A0ABY6LQC5</accession>
<evidence type="ECO:0000256" key="1">
    <source>
        <dbReference type="ARBA" id="ARBA00004496"/>
    </source>
</evidence>
<evidence type="ECO:0000313" key="4">
    <source>
        <dbReference type="EMBL" id="UYV82582.1"/>
    </source>
</evidence>
<dbReference type="InterPro" id="IPR030482">
    <property type="entry name" value="PDRG1"/>
</dbReference>
<evidence type="ECO:0000256" key="2">
    <source>
        <dbReference type="ARBA" id="ARBA00022490"/>
    </source>
</evidence>
<keyword evidence="2" id="KW-0963">Cytoplasm</keyword>
<keyword evidence="5" id="KW-1185">Reference proteome</keyword>